<reference evidence="1 2" key="1">
    <citation type="journal article" date="2016" name="Nat. Commun.">
        <title>Thousands of microbial genomes shed light on interconnected biogeochemical processes in an aquifer system.</title>
        <authorList>
            <person name="Anantharaman K."/>
            <person name="Brown C.T."/>
            <person name="Hug L.A."/>
            <person name="Sharon I."/>
            <person name="Castelle C.J."/>
            <person name="Probst A.J."/>
            <person name="Thomas B.C."/>
            <person name="Singh A."/>
            <person name="Wilkins M.J."/>
            <person name="Karaoz U."/>
            <person name="Brodie E.L."/>
            <person name="Williams K.H."/>
            <person name="Hubbard S.S."/>
            <person name="Banfield J.F."/>
        </authorList>
    </citation>
    <scope>NUCLEOTIDE SEQUENCE [LARGE SCALE GENOMIC DNA]</scope>
</reference>
<dbReference type="Proteomes" id="UP000177996">
    <property type="component" value="Unassembled WGS sequence"/>
</dbReference>
<dbReference type="EMBL" id="MHLL01000019">
    <property type="protein sequence ID" value="OGZ09545.1"/>
    <property type="molecule type" value="Genomic_DNA"/>
</dbReference>
<evidence type="ECO:0000313" key="2">
    <source>
        <dbReference type="Proteomes" id="UP000177996"/>
    </source>
</evidence>
<sequence length="217" mass="24760">MMSSFLICPVRNATPEQLAVIENHNKLLNIAGEEVYWPHEHTKQDGDPIGIRICRDNREAMFTRERVRVRYDPTSRGSCFDIGMASIFELAHPGCVHIANPEEFLASPSSPQLSLLVSLLERSDDQRLQLEMAQRCWEDYPVDELLEHTTLVCRTHTLHSPTENTGALCVYGQIFAQMRSTPLQIKLGFTVEQTPNKSFNNVLLWLAEYTKYGPRTV</sequence>
<accession>A0A1G2D7C9</accession>
<gene>
    <name evidence="1" type="ORF">A3D65_06500</name>
</gene>
<evidence type="ECO:0000313" key="1">
    <source>
        <dbReference type="EMBL" id="OGZ09545.1"/>
    </source>
</evidence>
<protein>
    <submittedName>
        <fullName evidence="1">Uncharacterized protein</fullName>
    </submittedName>
</protein>
<name>A0A1G2D7C9_9BACT</name>
<proteinExistence type="predicted"/>
<dbReference type="AlphaFoldDB" id="A0A1G2D7C9"/>
<organism evidence="1 2">
    <name type="scientific">Candidatus Lloydbacteria bacterium RIFCSPHIGHO2_02_FULL_50_13</name>
    <dbReference type="NCBI Taxonomy" id="1798661"/>
    <lineage>
        <taxon>Bacteria</taxon>
        <taxon>Candidatus Lloydiibacteriota</taxon>
    </lineage>
</organism>
<comment type="caution">
    <text evidence="1">The sequence shown here is derived from an EMBL/GenBank/DDBJ whole genome shotgun (WGS) entry which is preliminary data.</text>
</comment>